<name>A0A4C1SSL8_EUMVA</name>
<dbReference type="EMBL" id="BGZK01000013">
    <property type="protein sequence ID" value="GBP04327.1"/>
    <property type="molecule type" value="Genomic_DNA"/>
</dbReference>
<accession>A0A4C1SSL8</accession>
<evidence type="ECO:0000313" key="1">
    <source>
        <dbReference type="EMBL" id="GBP04327.1"/>
    </source>
</evidence>
<gene>
    <name evidence="1" type="ORF">EVAR_6532_1</name>
</gene>
<comment type="caution">
    <text evidence="1">The sequence shown here is derived from an EMBL/GenBank/DDBJ whole genome shotgun (WGS) entry which is preliminary data.</text>
</comment>
<reference evidence="1 2" key="1">
    <citation type="journal article" date="2019" name="Commun. Biol.">
        <title>The bagworm genome reveals a unique fibroin gene that provides high tensile strength.</title>
        <authorList>
            <person name="Kono N."/>
            <person name="Nakamura H."/>
            <person name="Ohtoshi R."/>
            <person name="Tomita M."/>
            <person name="Numata K."/>
            <person name="Arakawa K."/>
        </authorList>
    </citation>
    <scope>NUCLEOTIDE SEQUENCE [LARGE SCALE GENOMIC DNA]</scope>
</reference>
<proteinExistence type="predicted"/>
<dbReference type="AlphaFoldDB" id="A0A4C1SSL8"/>
<dbReference type="Proteomes" id="UP000299102">
    <property type="component" value="Unassembled WGS sequence"/>
</dbReference>
<keyword evidence="2" id="KW-1185">Reference proteome</keyword>
<sequence length="110" mass="12149">MRVPECTCRIASGMQTSCESQPWCSGEINGAPALSLPAPARPPGPGRIYLSENIEFALDNVIGPLLCKEMMENDTLAVSFFYIVWITVNDVFEKTHDPIYEASLRRGLVT</sequence>
<evidence type="ECO:0000313" key="2">
    <source>
        <dbReference type="Proteomes" id="UP000299102"/>
    </source>
</evidence>
<organism evidence="1 2">
    <name type="scientific">Eumeta variegata</name>
    <name type="common">Bagworm moth</name>
    <name type="synonym">Eumeta japonica</name>
    <dbReference type="NCBI Taxonomy" id="151549"/>
    <lineage>
        <taxon>Eukaryota</taxon>
        <taxon>Metazoa</taxon>
        <taxon>Ecdysozoa</taxon>
        <taxon>Arthropoda</taxon>
        <taxon>Hexapoda</taxon>
        <taxon>Insecta</taxon>
        <taxon>Pterygota</taxon>
        <taxon>Neoptera</taxon>
        <taxon>Endopterygota</taxon>
        <taxon>Lepidoptera</taxon>
        <taxon>Glossata</taxon>
        <taxon>Ditrysia</taxon>
        <taxon>Tineoidea</taxon>
        <taxon>Psychidae</taxon>
        <taxon>Oiketicinae</taxon>
        <taxon>Eumeta</taxon>
    </lineage>
</organism>
<protein>
    <submittedName>
        <fullName evidence="1">Uncharacterized protein</fullName>
    </submittedName>
</protein>